<proteinExistence type="predicted"/>
<protein>
    <submittedName>
        <fullName evidence="2">Uncharacterized protein</fullName>
    </submittedName>
</protein>
<evidence type="ECO:0000313" key="3">
    <source>
        <dbReference type="Proteomes" id="UP000192140"/>
    </source>
</evidence>
<name>A0A1S7U5L9_9HYPH</name>
<dbReference type="AlphaFoldDB" id="A0A1S7U5L9"/>
<keyword evidence="3" id="KW-1185">Reference proteome</keyword>
<organism evidence="2 3">
    <name type="scientific">Agrobacterium deltaense NCPPB 1641</name>
    <dbReference type="NCBI Taxonomy" id="1183425"/>
    <lineage>
        <taxon>Bacteria</taxon>
        <taxon>Pseudomonadati</taxon>
        <taxon>Pseudomonadota</taxon>
        <taxon>Alphaproteobacteria</taxon>
        <taxon>Hyphomicrobiales</taxon>
        <taxon>Rhizobiaceae</taxon>
        <taxon>Rhizobium/Agrobacterium group</taxon>
        <taxon>Agrobacterium</taxon>
    </lineage>
</organism>
<gene>
    <name evidence="2" type="ORF">AGR7A_Lc50082</name>
</gene>
<feature type="region of interest" description="Disordered" evidence="1">
    <location>
        <begin position="18"/>
        <end position="62"/>
    </location>
</feature>
<comment type="caution">
    <text evidence="2">The sequence shown here is derived from an EMBL/GenBank/DDBJ whole genome shotgun (WGS) entry which is preliminary data.</text>
</comment>
<evidence type="ECO:0000256" key="1">
    <source>
        <dbReference type="SAM" id="MobiDB-lite"/>
    </source>
</evidence>
<evidence type="ECO:0000313" key="2">
    <source>
        <dbReference type="EMBL" id="CVI62194.1"/>
    </source>
</evidence>
<dbReference type="Proteomes" id="UP000192140">
    <property type="component" value="Unassembled WGS sequence"/>
</dbReference>
<reference evidence="2" key="1">
    <citation type="submission" date="2016-01" db="EMBL/GenBank/DDBJ databases">
        <authorList>
            <person name="Regsiter A."/>
            <person name="william w."/>
        </authorList>
    </citation>
    <scope>NUCLEOTIDE SEQUENCE</scope>
    <source>
        <strain evidence="2">NCPPB 1641</strain>
    </source>
</reference>
<sequence length="62" mass="6888">MQSRRKFTCALRSAFPMQAFGPLPSIDPNTDGGNEPEPMPFPHPPEGDAEVLPFFTTETRKP</sequence>
<dbReference type="EMBL" id="FCNP01000043">
    <property type="protein sequence ID" value="CVI62194.1"/>
    <property type="molecule type" value="Genomic_DNA"/>
</dbReference>
<accession>A0A1S7U5L9</accession>